<evidence type="ECO:0000256" key="1">
    <source>
        <dbReference type="SAM" id="Phobius"/>
    </source>
</evidence>
<name>A0A2P7QJD1_9SPHN</name>
<reference evidence="4 5" key="1">
    <citation type="submission" date="2018-03" db="EMBL/GenBank/DDBJ databases">
        <title>The draft genome of Sphingosinicella sp. GL-C-18.</title>
        <authorList>
            <person name="Liu L."/>
            <person name="Li L."/>
            <person name="Liang L."/>
            <person name="Zhang X."/>
            <person name="Wang T."/>
        </authorList>
    </citation>
    <scope>NUCLEOTIDE SEQUENCE [LARGE SCALE GENOMIC DNA]</scope>
    <source>
        <strain evidence="4 5">GL-C-18</strain>
    </source>
</reference>
<keyword evidence="5" id="KW-1185">Reference proteome</keyword>
<dbReference type="InterPro" id="IPR035919">
    <property type="entry name" value="EAL_sf"/>
</dbReference>
<sequence length="571" mass="61908">MRESLSRIGNTFLSVFAGVASFVLTLLGFLLLGRVDQQIVASLFIGLFALLIVRVATERPNTRHAKAMAALIDRLLAVGRGDLISPAPTILRTDMPALAGAVDGLFEQVRTSLENFHTMAMYDPVTSLPNRLHFRREAARILDGRRLDQMSALLFIDLDGFKEVNDRLGHAQGDQVLTMVANRLRDVVTSGTITGRLVPPLLARLAGDEFTLLLPDVSSREEALRIADKALSALSEPFRCAAQTSQMGASIGIALCPDDVMDLTGLMKAADTAMYHAKASGRARVCLYDADLARISRERARLEDALAQAIGSRQLQLVFRPELCLKTGAILAGEALVQWTRADREPILLPDRVGLAPDPELVEALGDWTVEAVAMASARWRSAGFGQRLSIALPPGFLESDDIAERLEGAFALAGPEPWTIELEIAHSQLSACSPDVRTQLERLRRRGIAIALRGFGTAETNIAALGSFPTERVKLDPSLVAEIDVCDRARTILATLVHLLHALGCTVVAAPVRRQEQLEVLRAIGCDTVQGFFEAEPMPEDAFIEWVQSQGGARNFAQPAEASAASTMRA</sequence>
<dbReference type="Proteomes" id="UP000241167">
    <property type="component" value="Unassembled WGS sequence"/>
</dbReference>
<dbReference type="AlphaFoldDB" id="A0A2P7QJD1"/>
<dbReference type="InterPro" id="IPR001633">
    <property type="entry name" value="EAL_dom"/>
</dbReference>
<evidence type="ECO:0000259" key="3">
    <source>
        <dbReference type="PROSITE" id="PS50887"/>
    </source>
</evidence>
<keyword evidence="1" id="KW-0812">Transmembrane</keyword>
<dbReference type="SMART" id="SM00267">
    <property type="entry name" value="GGDEF"/>
    <property type="match status" value="1"/>
</dbReference>
<gene>
    <name evidence="4" type="ORF">C7I55_20440</name>
</gene>
<dbReference type="Gene3D" id="3.30.70.270">
    <property type="match status" value="1"/>
</dbReference>
<dbReference type="PANTHER" id="PTHR44757:SF2">
    <property type="entry name" value="BIOFILM ARCHITECTURE MAINTENANCE PROTEIN MBAA"/>
    <property type="match status" value="1"/>
</dbReference>
<accession>A0A2P7QJD1</accession>
<dbReference type="InterPro" id="IPR029787">
    <property type="entry name" value="Nucleotide_cyclase"/>
</dbReference>
<feature type="transmembrane region" description="Helical" evidence="1">
    <location>
        <begin position="39"/>
        <end position="57"/>
    </location>
</feature>
<dbReference type="SUPFAM" id="SSF141868">
    <property type="entry name" value="EAL domain-like"/>
    <property type="match status" value="1"/>
</dbReference>
<evidence type="ECO:0000313" key="5">
    <source>
        <dbReference type="Proteomes" id="UP000241167"/>
    </source>
</evidence>
<dbReference type="PROSITE" id="PS50883">
    <property type="entry name" value="EAL"/>
    <property type="match status" value="1"/>
</dbReference>
<dbReference type="CDD" id="cd01948">
    <property type="entry name" value="EAL"/>
    <property type="match status" value="1"/>
</dbReference>
<evidence type="ECO:0000259" key="2">
    <source>
        <dbReference type="PROSITE" id="PS50883"/>
    </source>
</evidence>
<organism evidence="4 5">
    <name type="scientific">Allosphingosinicella deserti</name>
    <dbReference type="NCBI Taxonomy" id="2116704"/>
    <lineage>
        <taxon>Bacteria</taxon>
        <taxon>Pseudomonadati</taxon>
        <taxon>Pseudomonadota</taxon>
        <taxon>Alphaproteobacteria</taxon>
        <taxon>Sphingomonadales</taxon>
        <taxon>Sphingomonadaceae</taxon>
        <taxon>Allosphingosinicella</taxon>
    </lineage>
</organism>
<dbReference type="CDD" id="cd01949">
    <property type="entry name" value="GGDEF"/>
    <property type="match status" value="1"/>
</dbReference>
<dbReference type="Gene3D" id="3.20.20.450">
    <property type="entry name" value="EAL domain"/>
    <property type="match status" value="1"/>
</dbReference>
<dbReference type="InterPro" id="IPR052155">
    <property type="entry name" value="Biofilm_reg_signaling"/>
</dbReference>
<keyword evidence="1" id="KW-0472">Membrane</keyword>
<dbReference type="Pfam" id="PF00990">
    <property type="entry name" value="GGDEF"/>
    <property type="match status" value="1"/>
</dbReference>
<keyword evidence="1" id="KW-1133">Transmembrane helix</keyword>
<comment type="caution">
    <text evidence="4">The sequence shown here is derived from an EMBL/GenBank/DDBJ whole genome shotgun (WGS) entry which is preliminary data.</text>
</comment>
<dbReference type="EMBL" id="PXYI01000007">
    <property type="protein sequence ID" value="PSJ38056.1"/>
    <property type="molecule type" value="Genomic_DNA"/>
</dbReference>
<dbReference type="PROSITE" id="PS50887">
    <property type="entry name" value="GGDEF"/>
    <property type="match status" value="1"/>
</dbReference>
<dbReference type="InterPro" id="IPR043128">
    <property type="entry name" value="Rev_trsase/Diguanyl_cyclase"/>
</dbReference>
<dbReference type="InterPro" id="IPR000160">
    <property type="entry name" value="GGDEF_dom"/>
</dbReference>
<feature type="domain" description="EAL" evidence="2">
    <location>
        <begin position="299"/>
        <end position="552"/>
    </location>
</feature>
<dbReference type="OrthoDB" id="9814202at2"/>
<dbReference type="NCBIfam" id="TIGR00254">
    <property type="entry name" value="GGDEF"/>
    <property type="match status" value="1"/>
</dbReference>
<proteinExistence type="predicted"/>
<dbReference type="SUPFAM" id="SSF55073">
    <property type="entry name" value="Nucleotide cyclase"/>
    <property type="match status" value="1"/>
</dbReference>
<evidence type="ECO:0000313" key="4">
    <source>
        <dbReference type="EMBL" id="PSJ38056.1"/>
    </source>
</evidence>
<dbReference type="PANTHER" id="PTHR44757">
    <property type="entry name" value="DIGUANYLATE CYCLASE DGCP"/>
    <property type="match status" value="1"/>
</dbReference>
<dbReference type="RefSeq" id="WP_106514869.1">
    <property type="nucleotide sequence ID" value="NZ_PXYI01000007.1"/>
</dbReference>
<protein>
    <submittedName>
        <fullName evidence="4">GGDEF-domain containing protein</fullName>
    </submittedName>
</protein>
<feature type="transmembrane region" description="Helical" evidence="1">
    <location>
        <begin position="12"/>
        <end position="33"/>
    </location>
</feature>
<feature type="domain" description="GGDEF" evidence="3">
    <location>
        <begin position="149"/>
        <end position="290"/>
    </location>
</feature>
<dbReference type="Pfam" id="PF00563">
    <property type="entry name" value="EAL"/>
    <property type="match status" value="1"/>
</dbReference>
<dbReference type="SMART" id="SM00052">
    <property type="entry name" value="EAL"/>
    <property type="match status" value="1"/>
</dbReference>